<dbReference type="Proteomes" id="UP000078486">
    <property type="component" value="Unassembled WGS sequence"/>
</dbReference>
<feature type="coiled-coil region" evidence="1">
    <location>
        <begin position="198"/>
        <end position="282"/>
    </location>
</feature>
<evidence type="ECO:0000313" key="3">
    <source>
        <dbReference type="EMBL" id="OAM87636.1"/>
    </source>
</evidence>
<evidence type="ECO:0000256" key="1">
    <source>
        <dbReference type="SAM" id="Coils"/>
    </source>
</evidence>
<dbReference type="EMBL" id="LRRQ01000167">
    <property type="protein sequence ID" value="OAM87636.1"/>
    <property type="molecule type" value="Genomic_DNA"/>
</dbReference>
<accession>A0A178IF33</accession>
<evidence type="ECO:0000313" key="4">
    <source>
        <dbReference type="Proteomes" id="UP000078486"/>
    </source>
</evidence>
<dbReference type="PANTHER" id="PTHR23222">
    <property type="entry name" value="PROHIBITIN"/>
    <property type="match status" value="1"/>
</dbReference>
<keyword evidence="4" id="KW-1185">Reference proteome</keyword>
<dbReference type="Pfam" id="PF01145">
    <property type="entry name" value="Band_7"/>
    <property type="match status" value="1"/>
</dbReference>
<dbReference type="GO" id="GO:0016020">
    <property type="term" value="C:membrane"/>
    <property type="evidence" value="ECO:0007669"/>
    <property type="project" value="InterPro"/>
</dbReference>
<proteinExistence type="predicted"/>
<evidence type="ECO:0000259" key="2">
    <source>
        <dbReference type="Pfam" id="PF01145"/>
    </source>
</evidence>
<dbReference type="InterPro" id="IPR001107">
    <property type="entry name" value="Band_7"/>
</dbReference>
<keyword evidence="1" id="KW-0175">Coiled coil</keyword>
<gene>
    <name evidence="3" type="ORF">AW736_22245</name>
</gene>
<dbReference type="AlphaFoldDB" id="A0A178IF33"/>
<dbReference type="InterPro" id="IPR000163">
    <property type="entry name" value="Prohibitin"/>
</dbReference>
<name>A0A178IF33_9BACT</name>
<dbReference type="OrthoDB" id="5621723at2"/>
<protein>
    <recommendedName>
        <fullName evidence="2">Band 7 domain-containing protein</fullName>
    </recommendedName>
</protein>
<dbReference type="RefSeq" id="WP_068772506.1">
    <property type="nucleotide sequence ID" value="NZ_CP109796.1"/>
</dbReference>
<feature type="domain" description="Band 7" evidence="2">
    <location>
        <begin position="26"/>
        <end position="228"/>
    </location>
</feature>
<comment type="caution">
    <text evidence="3">The sequence shown here is derived from an EMBL/GenBank/DDBJ whole genome shotgun (WGS) entry which is preliminary data.</text>
</comment>
<dbReference type="PANTHER" id="PTHR23222:SF0">
    <property type="entry name" value="PROHIBITIN 1"/>
    <property type="match status" value="1"/>
</dbReference>
<dbReference type="STRING" id="1184151.AW736_22245"/>
<organism evidence="3 4">
    <name type="scientific">Termitidicoccus mucosus</name>
    <dbReference type="NCBI Taxonomy" id="1184151"/>
    <lineage>
        <taxon>Bacteria</taxon>
        <taxon>Pseudomonadati</taxon>
        <taxon>Verrucomicrobiota</taxon>
        <taxon>Opitutia</taxon>
        <taxon>Opitutales</taxon>
        <taxon>Opitutaceae</taxon>
        <taxon>Termitidicoccus</taxon>
    </lineage>
</organism>
<sequence>MKQLIIAGVAALVLIIASVLVVTITTVEGNQLGVKETWGGGVEATPLQPKTYVLVPGFTQKVFKYDMSSQVFVMNDKPDYTYGEGRSSDSYLVQSSEGQDMRISLSVRWRRDPAHVVDQHKTVRDAVEEKILRPEIMRIVKDCATTRTALDAYSGEGLVKLQSDISAALMSHNSEMYKRGITVENFVIEHIGLDPAYVEQIKARQVAVQERLRAIEETRAAEARAERAKAEAQAAYEKAVVDAKRDKEVGILSAEREAEQQVLAAQAQAKQVELAAEAEKNRMVLNAQGEQTSSLLRADAITAIGKAEAEATRLKLGAYAAEGADAFVRIEVAKSMSGAFQNISGYLPQDMKINLLSDSFLRAIDSVMSGAAAGPATTPARR</sequence>
<reference evidence="3 4" key="1">
    <citation type="submission" date="2016-01" db="EMBL/GenBank/DDBJ databases">
        <title>High potential of lignocellulose degradation of a new Verrucomicrobia species.</title>
        <authorList>
            <person name="Wang Y."/>
            <person name="Shi Y."/>
            <person name="Qiu Z."/>
            <person name="Liu S."/>
            <person name="Yang H."/>
        </authorList>
    </citation>
    <scope>NUCLEOTIDE SEQUENCE [LARGE SCALE GENOMIC DNA]</scope>
    <source>
        <strain evidence="3 4">TSB47</strain>
    </source>
</reference>